<organism evidence="1">
    <name type="scientific">Rhizophora mucronata</name>
    <name type="common">Asiatic mangrove</name>
    <dbReference type="NCBI Taxonomy" id="61149"/>
    <lineage>
        <taxon>Eukaryota</taxon>
        <taxon>Viridiplantae</taxon>
        <taxon>Streptophyta</taxon>
        <taxon>Embryophyta</taxon>
        <taxon>Tracheophyta</taxon>
        <taxon>Spermatophyta</taxon>
        <taxon>Magnoliopsida</taxon>
        <taxon>eudicotyledons</taxon>
        <taxon>Gunneridae</taxon>
        <taxon>Pentapetalae</taxon>
        <taxon>rosids</taxon>
        <taxon>fabids</taxon>
        <taxon>Malpighiales</taxon>
        <taxon>Rhizophoraceae</taxon>
        <taxon>Rhizophora</taxon>
    </lineage>
</organism>
<dbReference type="AlphaFoldDB" id="A0A2P2NF34"/>
<reference evidence="1" key="1">
    <citation type="submission" date="2018-02" db="EMBL/GenBank/DDBJ databases">
        <title>Rhizophora mucronata_Transcriptome.</title>
        <authorList>
            <person name="Meera S.P."/>
            <person name="Sreeshan A."/>
            <person name="Augustine A."/>
        </authorList>
    </citation>
    <scope>NUCLEOTIDE SEQUENCE</scope>
    <source>
        <tissue evidence="1">Leaf</tissue>
    </source>
</reference>
<name>A0A2P2NF34_RHIMU</name>
<protein>
    <submittedName>
        <fullName evidence="1">Uncharacterized protein</fullName>
    </submittedName>
</protein>
<accession>A0A2P2NF34</accession>
<sequence length="32" mass="3882">MQKHTSWLRLMCFHSANKFYIPRLKSQGTQDE</sequence>
<dbReference type="EMBL" id="GGEC01060621">
    <property type="protein sequence ID" value="MBX41105.1"/>
    <property type="molecule type" value="Transcribed_RNA"/>
</dbReference>
<proteinExistence type="predicted"/>
<evidence type="ECO:0000313" key="1">
    <source>
        <dbReference type="EMBL" id="MBX41105.1"/>
    </source>
</evidence>